<proteinExistence type="predicted"/>
<dbReference type="EMBL" id="PGTY01000001">
    <property type="protein sequence ID" value="PJI92228.1"/>
    <property type="molecule type" value="Genomic_DNA"/>
</dbReference>
<keyword evidence="1" id="KW-0812">Transmembrane</keyword>
<dbReference type="AlphaFoldDB" id="A0A2M8WMS4"/>
<keyword evidence="3" id="KW-1185">Reference proteome</keyword>
<reference evidence="2 3" key="1">
    <citation type="submission" date="2017-11" db="EMBL/GenBank/DDBJ databases">
        <title>Genomic Encyclopedia of Archaeal and Bacterial Type Strains, Phase II (KMG-II): From Individual Species to Whole Genera.</title>
        <authorList>
            <person name="Goeker M."/>
        </authorList>
    </citation>
    <scope>NUCLEOTIDE SEQUENCE [LARGE SCALE GENOMIC DNA]</scope>
    <source>
        <strain evidence="2 3">DSM 29128</strain>
    </source>
</reference>
<keyword evidence="1" id="KW-1133">Transmembrane helix</keyword>
<comment type="caution">
    <text evidence="2">The sequence shown here is derived from an EMBL/GenBank/DDBJ whole genome shotgun (WGS) entry which is preliminary data.</text>
</comment>
<feature type="transmembrane region" description="Helical" evidence="1">
    <location>
        <begin position="46"/>
        <end position="68"/>
    </location>
</feature>
<accession>A0A2M8WMS4</accession>
<gene>
    <name evidence="2" type="ORF">BC777_1073</name>
</gene>
<evidence type="ECO:0000256" key="1">
    <source>
        <dbReference type="SAM" id="Phobius"/>
    </source>
</evidence>
<sequence length="71" mass="7824">MEQDHDVTREVAKLRFMRDRGDISEREYLRAGALLFGEKDSPLRTIVGAALLIVLNLLVLAASVSIAINAT</sequence>
<evidence type="ECO:0000313" key="2">
    <source>
        <dbReference type="EMBL" id="PJI92228.1"/>
    </source>
</evidence>
<keyword evidence="1" id="KW-0472">Membrane</keyword>
<protein>
    <submittedName>
        <fullName evidence="2">Uncharacterized protein</fullName>
    </submittedName>
</protein>
<name>A0A2M8WMS4_9RHOB</name>
<evidence type="ECO:0000313" key="3">
    <source>
        <dbReference type="Proteomes" id="UP000228531"/>
    </source>
</evidence>
<dbReference type="Proteomes" id="UP000228531">
    <property type="component" value="Unassembled WGS sequence"/>
</dbReference>
<dbReference type="RefSeq" id="WP_100367067.1">
    <property type="nucleotide sequence ID" value="NZ_PGTY01000001.1"/>
</dbReference>
<organism evidence="2 3">
    <name type="scientific">Yoonia maricola</name>
    <dbReference type="NCBI Taxonomy" id="420999"/>
    <lineage>
        <taxon>Bacteria</taxon>
        <taxon>Pseudomonadati</taxon>
        <taxon>Pseudomonadota</taxon>
        <taxon>Alphaproteobacteria</taxon>
        <taxon>Rhodobacterales</taxon>
        <taxon>Paracoccaceae</taxon>
        <taxon>Yoonia</taxon>
    </lineage>
</organism>